<dbReference type="RefSeq" id="WP_008044842.1">
    <property type="nucleotide sequence ID" value="NZ_CH724151.1"/>
</dbReference>
<dbReference type="PANTHER" id="PTHR12714">
    <property type="entry name" value="PROTEIN-S ISOPRENYLCYSTEINE O-METHYLTRANSFERASE"/>
    <property type="match status" value="1"/>
</dbReference>
<feature type="transmembrane region" description="Helical" evidence="5">
    <location>
        <begin position="91"/>
        <end position="122"/>
    </location>
</feature>
<dbReference type="STRING" id="314283.MED297_20442"/>
<reference evidence="6 7" key="1">
    <citation type="submission" date="2006-02" db="EMBL/GenBank/DDBJ databases">
        <authorList>
            <person name="Pinhassi J."/>
            <person name="Pedros-Alio C."/>
            <person name="Ferriera S."/>
            <person name="Johnson J."/>
            <person name="Kravitz S."/>
            <person name="Halpern A."/>
            <person name="Remington K."/>
            <person name="Beeson K."/>
            <person name="Tran B."/>
            <person name="Rogers Y.-H."/>
            <person name="Friedman R."/>
            <person name="Venter J.C."/>
        </authorList>
    </citation>
    <scope>NUCLEOTIDE SEQUENCE [LARGE SCALE GENOMIC DNA]</scope>
    <source>
        <strain evidence="6 7">MED297</strain>
    </source>
</reference>
<evidence type="ECO:0000256" key="4">
    <source>
        <dbReference type="ARBA" id="ARBA00023136"/>
    </source>
</evidence>
<dbReference type="Gene3D" id="1.20.120.1630">
    <property type="match status" value="1"/>
</dbReference>
<dbReference type="HOGENOM" id="CLU_065200_4_2_6"/>
<name>A4B9J3_9GAMM</name>
<feature type="transmembrane region" description="Helical" evidence="5">
    <location>
        <begin position="37"/>
        <end position="61"/>
    </location>
</feature>
<feature type="transmembrane region" description="Helical" evidence="5">
    <location>
        <begin position="12"/>
        <end position="30"/>
    </location>
</feature>
<keyword evidence="2 5" id="KW-0812">Transmembrane</keyword>
<comment type="subcellular location">
    <subcellularLocation>
        <location evidence="1">Endomembrane system</location>
        <topology evidence="1">Multi-pass membrane protein</topology>
    </subcellularLocation>
</comment>
<dbReference type="Proteomes" id="UP000005953">
    <property type="component" value="Unassembled WGS sequence"/>
</dbReference>
<evidence type="ECO:0000256" key="3">
    <source>
        <dbReference type="ARBA" id="ARBA00022989"/>
    </source>
</evidence>
<dbReference type="EMBL" id="AAOE01000001">
    <property type="protein sequence ID" value="EAR11294.1"/>
    <property type="molecule type" value="Genomic_DNA"/>
</dbReference>
<sequence>MNWLELKVPPLALFFGIAAAMLALTWPAALNAPPHPLLLILSVLTAMPGVLVLGLSVHSFIKARTTVMPTNPAAASQLVNRGIYRFSRNPMYLGMALLLISEAAFLNSVLGLMMTLGFTLWITRFQIQPEERVLQQRFGEPFDDYCQRTRRWL</sequence>
<dbReference type="OrthoDB" id="9811969at2"/>
<dbReference type="GO" id="GO:0012505">
    <property type="term" value="C:endomembrane system"/>
    <property type="evidence" value="ECO:0007669"/>
    <property type="project" value="UniProtKB-SubCell"/>
</dbReference>
<comment type="caution">
    <text evidence="6">The sequence shown here is derived from an EMBL/GenBank/DDBJ whole genome shotgun (WGS) entry which is preliminary data.</text>
</comment>
<dbReference type="GO" id="GO:0016740">
    <property type="term" value="F:transferase activity"/>
    <property type="evidence" value="ECO:0007669"/>
    <property type="project" value="UniProtKB-ARBA"/>
</dbReference>
<dbReference type="Pfam" id="PF04191">
    <property type="entry name" value="PEMT"/>
    <property type="match status" value="1"/>
</dbReference>
<evidence type="ECO:0000256" key="1">
    <source>
        <dbReference type="ARBA" id="ARBA00004127"/>
    </source>
</evidence>
<dbReference type="InterPro" id="IPR007318">
    <property type="entry name" value="Phopholipid_MeTrfase"/>
</dbReference>
<proteinExistence type="predicted"/>
<evidence type="ECO:0000256" key="2">
    <source>
        <dbReference type="ARBA" id="ARBA00022692"/>
    </source>
</evidence>
<keyword evidence="4 5" id="KW-0472">Membrane</keyword>
<evidence type="ECO:0000256" key="5">
    <source>
        <dbReference type="SAM" id="Phobius"/>
    </source>
</evidence>
<accession>A4B9J3</accession>
<evidence type="ECO:0008006" key="8">
    <source>
        <dbReference type="Google" id="ProtNLM"/>
    </source>
</evidence>
<gene>
    <name evidence="6" type="ORF">MED297_20442</name>
</gene>
<organism evidence="6 7">
    <name type="scientific">Reinekea blandensis MED297</name>
    <dbReference type="NCBI Taxonomy" id="314283"/>
    <lineage>
        <taxon>Bacteria</taxon>
        <taxon>Pseudomonadati</taxon>
        <taxon>Pseudomonadota</taxon>
        <taxon>Gammaproteobacteria</taxon>
        <taxon>Oceanospirillales</taxon>
        <taxon>Saccharospirillaceae</taxon>
        <taxon>Reinekea</taxon>
    </lineage>
</organism>
<protein>
    <recommendedName>
        <fullName evidence="8">Isoprenylcysteine carboxylmethyltransferase family protein</fullName>
    </recommendedName>
</protein>
<evidence type="ECO:0000313" key="6">
    <source>
        <dbReference type="EMBL" id="EAR11294.1"/>
    </source>
</evidence>
<keyword evidence="3 5" id="KW-1133">Transmembrane helix</keyword>
<keyword evidence="7" id="KW-1185">Reference proteome</keyword>
<dbReference type="AlphaFoldDB" id="A4B9J3"/>
<evidence type="ECO:0000313" key="7">
    <source>
        <dbReference type="Proteomes" id="UP000005953"/>
    </source>
</evidence>
<dbReference type="PANTHER" id="PTHR12714:SF24">
    <property type="entry name" value="SLR1182 PROTEIN"/>
    <property type="match status" value="1"/>
</dbReference>